<sequence length="280" mass="31595">MKNLSFIILIFLCGNSVNSQIKLTHNAGAGPLETIMFTCVEDEYWARTYILEDFGVAIDSESYVLKGEIAFYRSYAGATAKFNIYAIDENFPQSFPSAILLGSSQIEPIPWYNGPETMILNFETPVEIPPNVERILVEVQKGDDPNSFFSPLAYAAGSEFENDYSYYKGCGQNFTYKTTANLNPPRPNANFIVNAIVDKNLSNYENTMEPFTLYPIPTRDILKVKSKLSLQDFKIYTITGTLLIEDSISETIDVSVLESGIYFFETIIDGTRIIRKFLKL</sequence>
<dbReference type="Pfam" id="PF18962">
    <property type="entry name" value="Por_Secre_tail"/>
    <property type="match status" value="1"/>
</dbReference>
<evidence type="ECO:0000259" key="2">
    <source>
        <dbReference type="Pfam" id="PF18962"/>
    </source>
</evidence>
<proteinExistence type="predicted"/>
<keyword evidence="4" id="KW-1185">Reference proteome</keyword>
<evidence type="ECO:0000313" key="4">
    <source>
        <dbReference type="Proteomes" id="UP000321945"/>
    </source>
</evidence>
<dbReference type="NCBIfam" id="TIGR04183">
    <property type="entry name" value="Por_Secre_tail"/>
    <property type="match status" value="1"/>
</dbReference>
<reference evidence="3 4" key="1">
    <citation type="submission" date="2019-08" db="EMBL/GenBank/DDBJ databases">
        <title>Genome of Aequorivita lipolytica Y10-2 (type strain).</title>
        <authorList>
            <person name="Bowman J.P."/>
        </authorList>
    </citation>
    <scope>NUCLEOTIDE SEQUENCE [LARGE SCALE GENOMIC DNA]</scope>
    <source>
        <strain evidence="3 4">Y10-2</strain>
    </source>
</reference>
<evidence type="ECO:0000256" key="1">
    <source>
        <dbReference type="ARBA" id="ARBA00022729"/>
    </source>
</evidence>
<gene>
    <name evidence="3" type="ORF">ESV24_08615</name>
</gene>
<dbReference type="RefSeq" id="WP_111815929.1">
    <property type="nucleotide sequence ID" value="NZ_CBCRZQ010000005.1"/>
</dbReference>
<dbReference type="Proteomes" id="UP000321945">
    <property type="component" value="Unassembled WGS sequence"/>
</dbReference>
<dbReference type="OrthoDB" id="9765926at2"/>
<dbReference type="InterPro" id="IPR026444">
    <property type="entry name" value="Secre_tail"/>
</dbReference>
<accession>A0A5C6YQ87</accession>
<evidence type="ECO:0000313" key="3">
    <source>
        <dbReference type="EMBL" id="TXD69098.1"/>
    </source>
</evidence>
<comment type="caution">
    <text evidence="3">The sequence shown here is derived from an EMBL/GenBank/DDBJ whole genome shotgun (WGS) entry which is preliminary data.</text>
</comment>
<feature type="domain" description="Secretion system C-terminal sorting" evidence="2">
    <location>
        <begin position="213"/>
        <end position="277"/>
    </location>
</feature>
<name>A0A5C6YQ87_9FLAO</name>
<organism evidence="3 4">
    <name type="scientific">Aequorivita lipolytica</name>
    <dbReference type="NCBI Taxonomy" id="153267"/>
    <lineage>
        <taxon>Bacteria</taxon>
        <taxon>Pseudomonadati</taxon>
        <taxon>Bacteroidota</taxon>
        <taxon>Flavobacteriia</taxon>
        <taxon>Flavobacteriales</taxon>
        <taxon>Flavobacteriaceae</taxon>
        <taxon>Aequorivita</taxon>
    </lineage>
</organism>
<dbReference type="EMBL" id="VORU01000006">
    <property type="protein sequence ID" value="TXD69098.1"/>
    <property type="molecule type" value="Genomic_DNA"/>
</dbReference>
<dbReference type="AlphaFoldDB" id="A0A5C6YQ87"/>
<keyword evidence="1" id="KW-0732">Signal</keyword>
<protein>
    <submittedName>
        <fullName evidence="3">T9SS type A sorting domain-containing protein</fullName>
    </submittedName>
</protein>